<evidence type="ECO:0000256" key="7">
    <source>
        <dbReference type="SAM" id="Phobius"/>
    </source>
</evidence>
<evidence type="ECO:0000313" key="9">
    <source>
        <dbReference type="EMBL" id="GAA4790661.1"/>
    </source>
</evidence>
<keyword evidence="1 6" id="KW-0645">Protease</keyword>
<keyword evidence="3 6" id="KW-0378">Hydrolase</keyword>
<feature type="transmembrane region" description="Helical" evidence="7">
    <location>
        <begin position="280"/>
        <end position="302"/>
    </location>
</feature>
<evidence type="ECO:0000313" key="10">
    <source>
        <dbReference type="Proteomes" id="UP001500928"/>
    </source>
</evidence>
<keyword evidence="4 6" id="KW-0862">Zinc</keyword>
<feature type="transmembrane region" description="Helical" evidence="7">
    <location>
        <begin position="40"/>
        <end position="66"/>
    </location>
</feature>
<accession>A0ABP9B5B9</accession>
<keyword evidence="7" id="KW-1133">Transmembrane helix</keyword>
<dbReference type="EMBL" id="BAABHO010000019">
    <property type="protein sequence ID" value="GAA4790661.1"/>
    <property type="molecule type" value="Genomic_DNA"/>
</dbReference>
<comment type="similarity">
    <text evidence="6">Belongs to the peptidase M48 family.</text>
</comment>
<protein>
    <submittedName>
        <fullName evidence="9">M56 family metallopeptidase</fullName>
    </submittedName>
</protein>
<proteinExistence type="inferred from homology"/>
<evidence type="ECO:0000256" key="6">
    <source>
        <dbReference type="RuleBase" id="RU003983"/>
    </source>
</evidence>
<evidence type="ECO:0000256" key="2">
    <source>
        <dbReference type="ARBA" id="ARBA00022723"/>
    </source>
</evidence>
<dbReference type="InterPro" id="IPR001915">
    <property type="entry name" value="Peptidase_M48"/>
</dbReference>
<keyword evidence="7" id="KW-0472">Membrane</keyword>
<evidence type="ECO:0000256" key="5">
    <source>
        <dbReference type="ARBA" id="ARBA00023049"/>
    </source>
</evidence>
<evidence type="ECO:0000256" key="4">
    <source>
        <dbReference type="ARBA" id="ARBA00022833"/>
    </source>
</evidence>
<name>A0ABP9B5B9_9PSEU</name>
<evidence type="ECO:0000256" key="1">
    <source>
        <dbReference type="ARBA" id="ARBA00022670"/>
    </source>
</evidence>
<organism evidence="9 10">
    <name type="scientific">Actinomycetospora chlora</name>
    <dbReference type="NCBI Taxonomy" id="663608"/>
    <lineage>
        <taxon>Bacteria</taxon>
        <taxon>Bacillati</taxon>
        <taxon>Actinomycetota</taxon>
        <taxon>Actinomycetes</taxon>
        <taxon>Pseudonocardiales</taxon>
        <taxon>Pseudonocardiaceae</taxon>
        <taxon>Actinomycetospora</taxon>
    </lineage>
</organism>
<keyword evidence="5 6" id="KW-0482">Metalloprotease</keyword>
<evidence type="ECO:0000256" key="3">
    <source>
        <dbReference type="ARBA" id="ARBA00022801"/>
    </source>
</evidence>
<dbReference type="Proteomes" id="UP001500928">
    <property type="component" value="Unassembled WGS sequence"/>
</dbReference>
<keyword evidence="2" id="KW-0479">Metal-binding</keyword>
<comment type="cofactor">
    <cofactor evidence="6">
        <name>Zn(2+)</name>
        <dbReference type="ChEBI" id="CHEBI:29105"/>
    </cofactor>
    <text evidence="6">Binds 1 zinc ion per subunit.</text>
</comment>
<gene>
    <name evidence="9" type="ORF">GCM10023200_27110</name>
</gene>
<dbReference type="RefSeq" id="WP_345415233.1">
    <property type="nucleotide sequence ID" value="NZ_BAABHO010000019.1"/>
</dbReference>
<sequence length="312" mass="31225">MHVAVYLALLVPVLVVAAPRVRPGAVFVADHLRPSTVARLLTLLGVGLATCSTLALVLLVTAGLAGWASGPGDSWSISDLPADDSLAPATALVAGVVVVALAVRVVAALGRLVAQYRAAAAAVPAGATAGEPLLVTDAHTPACAVPVRGGHVLVCARTWATLGPERRAVVLAHERAHLRGRHHLHRGALALAVAANPLVAPVAAAADYALERWAEEDDPAEVRDRRATARTVGAVALAAAGRAARPPAPPALGVIAGPVPRRVAALLAPGPPALGTVRGAVIGGLLVGLALGAAALVGHAAVDLDHLLAPLR</sequence>
<keyword evidence="10" id="KW-1185">Reference proteome</keyword>
<keyword evidence="7" id="KW-0812">Transmembrane</keyword>
<dbReference type="Pfam" id="PF01435">
    <property type="entry name" value="Peptidase_M48"/>
    <property type="match status" value="1"/>
</dbReference>
<feature type="transmembrane region" description="Helical" evidence="7">
    <location>
        <begin position="86"/>
        <end position="107"/>
    </location>
</feature>
<reference evidence="10" key="1">
    <citation type="journal article" date="2019" name="Int. J. Syst. Evol. Microbiol.">
        <title>The Global Catalogue of Microorganisms (GCM) 10K type strain sequencing project: providing services to taxonomists for standard genome sequencing and annotation.</title>
        <authorList>
            <consortium name="The Broad Institute Genomics Platform"/>
            <consortium name="The Broad Institute Genome Sequencing Center for Infectious Disease"/>
            <person name="Wu L."/>
            <person name="Ma J."/>
        </authorList>
    </citation>
    <scope>NUCLEOTIDE SEQUENCE [LARGE SCALE GENOMIC DNA]</scope>
    <source>
        <strain evidence="10">JCM 17979</strain>
    </source>
</reference>
<comment type="caution">
    <text evidence="9">The sequence shown here is derived from an EMBL/GenBank/DDBJ whole genome shotgun (WGS) entry which is preliminary data.</text>
</comment>
<evidence type="ECO:0000259" key="8">
    <source>
        <dbReference type="Pfam" id="PF01435"/>
    </source>
</evidence>
<feature type="domain" description="Peptidase M48" evidence="8">
    <location>
        <begin position="144"/>
        <end position="193"/>
    </location>
</feature>